<dbReference type="EMBL" id="BNCP01000010">
    <property type="protein sequence ID" value="GIL77146.1"/>
    <property type="molecule type" value="Genomic_DNA"/>
</dbReference>
<dbReference type="AlphaFoldDB" id="A0A8J4C907"/>
<dbReference type="Proteomes" id="UP000747110">
    <property type="component" value="Unassembled WGS sequence"/>
</dbReference>
<organism evidence="2 3">
    <name type="scientific">Volvox reticuliferus</name>
    <dbReference type="NCBI Taxonomy" id="1737510"/>
    <lineage>
        <taxon>Eukaryota</taxon>
        <taxon>Viridiplantae</taxon>
        <taxon>Chlorophyta</taxon>
        <taxon>core chlorophytes</taxon>
        <taxon>Chlorophyceae</taxon>
        <taxon>CS clade</taxon>
        <taxon>Chlamydomonadales</taxon>
        <taxon>Volvocaceae</taxon>
        <taxon>Volvox</taxon>
    </lineage>
</organism>
<evidence type="ECO:0000313" key="3">
    <source>
        <dbReference type="Proteomes" id="UP000747110"/>
    </source>
</evidence>
<name>A0A8J4C907_9CHLO</name>
<proteinExistence type="predicted"/>
<evidence type="ECO:0000256" key="1">
    <source>
        <dbReference type="SAM" id="MobiDB-lite"/>
    </source>
</evidence>
<gene>
    <name evidence="2" type="ORF">Vretifemale_6696</name>
</gene>
<keyword evidence="3" id="KW-1185">Reference proteome</keyword>
<protein>
    <submittedName>
        <fullName evidence="2">Uncharacterized protein</fullName>
    </submittedName>
</protein>
<reference evidence="2" key="1">
    <citation type="journal article" date="2021" name="Proc. Natl. Acad. Sci. U.S.A.">
        <title>Three genomes in the algal genus Volvox reveal the fate of a haploid sex-determining region after a transition to homothallism.</title>
        <authorList>
            <person name="Yamamoto K."/>
            <person name="Hamaji T."/>
            <person name="Kawai-Toyooka H."/>
            <person name="Matsuzaki R."/>
            <person name="Takahashi F."/>
            <person name="Nishimura Y."/>
            <person name="Kawachi M."/>
            <person name="Noguchi H."/>
            <person name="Minakuchi Y."/>
            <person name="Umen J.G."/>
            <person name="Toyoda A."/>
            <person name="Nozaki H."/>
        </authorList>
    </citation>
    <scope>NUCLEOTIDE SEQUENCE</scope>
    <source>
        <strain evidence="2">NIES-3786</strain>
    </source>
</reference>
<accession>A0A8J4C907</accession>
<comment type="caution">
    <text evidence="2">The sequence shown here is derived from an EMBL/GenBank/DDBJ whole genome shotgun (WGS) entry which is preliminary data.</text>
</comment>
<dbReference type="OrthoDB" id="2018625at2759"/>
<evidence type="ECO:0000313" key="2">
    <source>
        <dbReference type="EMBL" id="GIL77146.1"/>
    </source>
</evidence>
<feature type="compositionally biased region" description="Low complexity" evidence="1">
    <location>
        <begin position="64"/>
        <end position="93"/>
    </location>
</feature>
<feature type="region of interest" description="Disordered" evidence="1">
    <location>
        <begin position="1"/>
        <end position="113"/>
    </location>
</feature>
<sequence>MFLTSTAAPGNGGPLQQPRGQTSVFYSVPEKPDPAKQAEALARSQTTIDAITERGPRTQPQPQPQEQEQEQGVRGAVSAAASAVGSAADGAAGQLSADREVAEARTLPGNTPI</sequence>